<dbReference type="SUPFAM" id="SSF55729">
    <property type="entry name" value="Acyl-CoA N-acyltransferases (Nat)"/>
    <property type="match status" value="1"/>
</dbReference>
<reference evidence="2 3" key="1">
    <citation type="submission" date="2015-10" db="EMBL/GenBank/DDBJ databases">
        <authorList>
            <person name="Gilbert D.G."/>
        </authorList>
    </citation>
    <scope>NUCLEOTIDE SEQUENCE [LARGE SCALE GENOMIC DNA]</scope>
    <source>
        <strain evidence="3">HZ-22</strain>
    </source>
</reference>
<dbReference type="CDD" id="cd04301">
    <property type="entry name" value="NAT_SF"/>
    <property type="match status" value="1"/>
</dbReference>
<name>A0A0P0D089_9FLAO</name>
<evidence type="ECO:0000313" key="2">
    <source>
        <dbReference type="EMBL" id="ALJ04067.1"/>
    </source>
</evidence>
<accession>A0A0P0D089</accession>
<dbReference type="PATRIC" id="fig|1736674.3.peg.489"/>
<organism evidence="2 3">
    <name type="scientific">Pseudalgibacter alginicilyticus</name>
    <dbReference type="NCBI Taxonomy" id="1736674"/>
    <lineage>
        <taxon>Bacteria</taxon>
        <taxon>Pseudomonadati</taxon>
        <taxon>Bacteroidota</taxon>
        <taxon>Flavobacteriia</taxon>
        <taxon>Flavobacteriales</taxon>
        <taxon>Flavobacteriaceae</taxon>
        <taxon>Pseudalgibacter</taxon>
    </lineage>
</organism>
<dbReference type="PROSITE" id="PS51186">
    <property type="entry name" value="GNAT"/>
    <property type="match status" value="1"/>
</dbReference>
<keyword evidence="2" id="KW-0808">Transferase</keyword>
<dbReference type="EMBL" id="CP012898">
    <property type="protein sequence ID" value="ALJ04067.1"/>
    <property type="molecule type" value="Genomic_DNA"/>
</dbReference>
<sequence>MTFRKANKNDLASIIELFADDALGKTREQFKTPLPESYIKAFEIINADKNQELMVVENNVSEVIATFQLTFIQYMNYCGGLRAQVESVQVRKDQRGLGVGKKIFEWAISRSKEKKAHILQLTSDKKRPKAIEFYKKLGFIDSHEGMKLHLK</sequence>
<dbReference type="RefSeq" id="WP_054724422.1">
    <property type="nucleotide sequence ID" value="NZ_CP012898.1"/>
</dbReference>
<keyword evidence="3" id="KW-1185">Reference proteome</keyword>
<dbReference type="AlphaFoldDB" id="A0A0P0D089"/>
<gene>
    <name evidence="2" type="ORF">APS56_02355</name>
</gene>
<protein>
    <submittedName>
        <fullName evidence="2">GNAT family acetyltransferase</fullName>
    </submittedName>
</protein>
<dbReference type="Pfam" id="PF00583">
    <property type="entry name" value="Acetyltransf_1"/>
    <property type="match status" value="1"/>
</dbReference>
<feature type="domain" description="N-acetyltransferase" evidence="1">
    <location>
        <begin position="1"/>
        <end position="151"/>
    </location>
</feature>
<evidence type="ECO:0000259" key="1">
    <source>
        <dbReference type="PROSITE" id="PS51186"/>
    </source>
</evidence>
<evidence type="ECO:0000313" key="3">
    <source>
        <dbReference type="Proteomes" id="UP000057981"/>
    </source>
</evidence>
<dbReference type="GO" id="GO:0016747">
    <property type="term" value="F:acyltransferase activity, transferring groups other than amino-acyl groups"/>
    <property type="evidence" value="ECO:0007669"/>
    <property type="project" value="InterPro"/>
</dbReference>
<dbReference type="Proteomes" id="UP000057981">
    <property type="component" value="Chromosome"/>
</dbReference>
<dbReference type="InterPro" id="IPR000182">
    <property type="entry name" value="GNAT_dom"/>
</dbReference>
<dbReference type="KEGG" id="ahz:APS56_02355"/>
<proteinExistence type="predicted"/>
<dbReference type="InterPro" id="IPR016181">
    <property type="entry name" value="Acyl_CoA_acyltransferase"/>
</dbReference>
<dbReference type="Gene3D" id="3.40.630.30">
    <property type="match status" value="1"/>
</dbReference>
<dbReference type="OrthoDB" id="9789603at2"/>